<evidence type="ECO:0000256" key="14">
    <source>
        <dbReference type="PIRSR" id="PIRSR605478-5"/>
    </source>
</evidence>
<feature type="binding site" evidence="11">
    <location>
        <position position="392"/>
    </location>
    <ligand>
        <name>substrate</name>
    </ligand>
</feature>
<feature type="binding site" evidence="11">
    <location>
        <position position="477"/>
    </location>
    <ligand>
        <name>substrate</name>
    </ligand>
</feature>
<feature type="binding site" evidence="12">
    <location>
        <position position="77"/>
    </location>
    <ligand>
        <name>thiamine diphosphate</name>
        <dbReference type="ChEBI" id="CHEBI:58937"/>
    </ligand>
</feature>
<dbReference type="PROSITE" id="PS00802">
    <property type="entry name" value="TRANSKETOLASE_2"/>
    <property type="match status" value="1"/>
</dbReference>
<feature type="binding site" evidence="11">
    <location>
        <position position="528"/>
    </location>
    <ligand>
        <name>substrate</name>
    </ligand>
</feature>
<comment type="subunit">
    <text evidence="2 15">Homodimer.</text>
</comment>
<feature type="binding site" evidence="13">
    <location>
        <position position="166"/>
    </location>
    <ligand>
        <name>Mg(2+)</name>
        <dbReference type="ChEBI" id="CHEBI:18420"/>
    </ligand>
</feature>
<feature type="active site" description="Proton donor" evidence="10">
    <location>
        <position position="419"/>
    </location>
</feature>
<feature type="binding site" evidence="12">
    <location>
        <begin position="125"/>
        <end position="127"/>
    </location>
    <ligand>
        <name>thiamine diphosphate</name>
        <dbReference type="ChEBI" id="CHEBI:58937"/>
    </ligand>
</feature>
<dbReference type="InterPro" id="IPR005474">
    <property type="entry name" value="Transketolase_N"/>
</dbReference>
<comment type="cofactor">
    <cofactor evidence="15">
        <name>Mg(2+)</name>
        <dbReference type="ChEBI" id="CHEBI:18420"/>
    </cofactor>
    <cofactor evidence="15">
        <name>Ca(2+)</name>
        <dbReference type="ChEBI" id="CHEBI:29108"/>
    </cofactor>
    <cofactor evidence="15">
        <name>Mn(2+)</name>
        <dbReference type="ChEBI" id="CHEBI:29035"/>
    </cofactor>
    <cofactor evidence="15">
        <name>Co(2+)</name>
        <dbReference type="ChEBI" id="CHEBI:48828"/>
    </cofactor>
    <text evidence="15">Binds 1 Mg(2+) ion per subunit. Can also utilize other divalent metal cations, such as Ca(2+), Mn(2+) and Co(2+).</text>
</comment>
<dbReference type="Pfam" id="PF02779">
    <property type="entry name" value="Transket_pyr"/>
    <property type="match status" value="1"/>
</dbReference>
<comment type="function">
    <text evidence="15">Catalyzes the transfer of a two-carbon ketol group from a ketose donor to an aldose acceptor, via a covalent intermediate with the cofactor thiamine pyrophosphate.</text>
</comment>
<evidence type="ECO:0000256" key="5">
    <source>
        <dbReference type="ARBA" id="ARBA00022723"/>
    </source>
</evidence>
<keyword evidence="5 13" id="KW-0479">Metal-binding</keyword>
<evidence type="ECO:0000256" key="1">
    <source>
        <dbReference type="ARBA" id="ARBA00007131"/>
    </source>
</evidence>
<evidence type="ECO:0000256" key="11">
    <source>
        <dbReference type="PIRSR" id="PIRSR605478-2"/>
    </source>
</evidence>
<dbReference type="Gene3D" id="3.40.50.970">
    <property type="match status" value="2"/>
</dbReference>
<dbReference type="Gene3D" id="3.40.50.920">
    <property type="match status" value="1"/>
</dbReference>
<comment type="cofactor">
    <cofactor evidence="12">
        <name>thiamine diphosphate</name>
        <dbReference type="ChEBI" id="CHEBI:58937"/>
    </cofactor>
    <text evidence="12">Binds 1 thiamine pyrophosphate per subunit. During the reaction, the substrate forms a covalent intermediate with the cofactor.</text>
</comment>
<dbReference type="PROSITE" id="PS00801">
    <property type="entry name" value="TRANSKETOLASE_1"/>
    <property type="match status" value="1"/>
</dbReference>
<keyword evidence="4 15" id="KW-0808">Transferase</keyword>
<dbReference type="Pfam" id="PF22613">
    <property type="entry name" value="Transketolase_C_1"/>
    <property type="match status" value="1"/>
</dbReference>
<dbReference type="EMBL" id="VBOT01000105">
    <property type="protein sequence ID" value="TMQ50162.1"/>
    <property type="molecule type" value="Genomic_DNA"/>
</dbReference>
<evidence type="ECO:0000256" key="8">
    <source>
        <dbReference type="ARBA" id="ARBA00049473"/>
    </source>
</evidence>
<evidence type="ECO:0000256" key="10">
    <source>
        <dbReference type="PIRSR" id="PIRSR605478-1"/>
    </source>
</evidence>
<evidence type="ECO:0000256" key="4">
    <source>
        <dbReference type="ARBA" id="ARBA00022679"/>
    </source>
</evidence>
<feature type="binding site" evidence="11">
    <location>
        <position position="271"/>
    </location>
    <ligand>
        <name>substrate</name>
    </ligand>
</feature>
<feature type="binding site" evidence="11">
    <location>
        <position position="37"/>
    </location>
    <ligand>
        <name>substrate</name>
    </ligand>
</feature>
<evidence type="ECO:0000256" key="13">
    <source>
        <dbReference type="PIRSR" id="PIRSR605478-4"/>
    </source>
</evidence>
<dbReference type="InterPro" id="IPR020826">
    <property type="entry name" value="Transketolase_BS"/>
</dbReference>
<feature type="binding site" evidence="11">
    <location>
        <position position="481"/>
    </location>
    <ligand>
        <name>substrate</name>
    </ligand>
</feature>
<keyword evidence="6 13" id="KW-0460">Magnesium</keyword>
<dbReference type="EC" id="2.2.1.1" evidence="3 9"/>
<dbReference type="FunFam" id="3.40.50.970:FF:000004">
    <property type="entry name" value="Transketolase"/>
    <property type="match status" value="1"/>
</dbReference>
<evidence type="ECO:0000256" key="3">
    <source>
        <dbReference type="ARBA" id="ARBA00013152"/>
    </source>
</evidence>
<dbReference type="NCBIfam" id="TIGR00232">
    <property type="entry name" value="tktlase_bact"/>
    <property type="match status" value="1"/>
</dbReference>
<feature type="binding site" evidence="13">
    <location>
        <position position="196"/>
    </location>
    <ligand>
        <name>Mg(2+)</name>
        <dbReference type="ChEBI" id="CHEBI:18420"/>
    </ligand>
</feature>
<evidence type="ECO:0000256" key="2">
    <source>
        <dbReference type="ARBA" id="ARBA00011738"/>
    </source>
</evidence>
<dbReference type="Proteomes" id="UP000320184">
    <property type="component" value="Unassembled WGS sequence"/>
</dbReference>
<gene>
    <name evidence="17" type="primary">tkt</name>
    <name evidence="17" type="ORF">E6K73_08465</name>
</gene>
<sequence>MRPLSELARPEPALEQLAVNTLRFLAVDAVEKAKSGHPGMPMGMADAAFVIWTRFLRYQPHDPAWPDRDRFVLSAGHGSMLLYALLHLSGYDLPLEELQRFRQLGSRTPGHPELGLAPGVETTTGPLGQGFGNGVGMALASRMLSARFGSGSFSPASYRVFGIVSDGDLMEGVASEAASLAGHWGLGNLVYLYDDNHITIEGDTALAFTEDVARRLEAYGWQVGRVDPYDRPELEAAIGRAVAETGRPSLVITRSHIAYGAPKKQDTREAHGEPLGAEEVAAAKRALGWPESPPFLIPPEVRVLFAERAAGLRPEYDAWHERMKRWQADQPQQAGLWDAMMEKRVPKDLFDQLVAAAPREAGATRNHGNVVLQRAAVLVPSLAGGSADLEPSTRTRIKDSPSVQRGAYGGRNFHFGIREHGMASILNGLAVAGGFIPYGSSFLVFTDYARPAIRLSALMKQQVLWVFTHDSVFLGEDGPTHQPIEHLTALRAIPNLLVVRPADGIETAAAWALGLERRDGPTLMALTRQNLPAIERPGFEPAALRRGGYVLREHRAGEAVTLIATGSEVWLALEASRRLDEAGLPARVVSMPAPQFFLRQDRAWREAVLPPRGRRVSLEAGATDYWHRIVGPEGLAIGIDGYGESAPYAQLQEHFGFTPEKVAARVLEWARGK</sequence>
<evidence type="ECO:0000256" key="15">
    <source>
        <dbReference type="RuleBase" id="RU004996"/>
    </source>
</evidence>
<dbReference type="GO" id="GO:0005829">
    <property type="term" value="C:cytosol"/>
    <property type="evidence" value="ECO:0007669"/>
    <property type="project" value="TreeGrafter"/>
</dbReference>
<dbReference type="InterPro" id="IPR033247">
    <property type="entry name" value="Transketolase_fam"/>
</dbReference>
<name>A0A538SFM2_UNCEI</name>
<feature type="binding site" evidence="12">
    <location>
        <position position="167"/>
    </location>
    <ligand>
        <name>thiamine diphosphate</name>
        <dbReference type="ChEBI" id="CHEBI:58937"/>
    </ligand>
</feature>
<dbReference type="Pfam" id="PF00456">
    <property type="entry name" value="Transketolase_N"/>
    <property type="match status" value="1"/>
</dbReference>
<dbReference type="InterPro" id="IPR005478">
    <property type="entry name" value="Transketolase_bac-like"/>
</dbReference>
<dbReference type="InterPro" id="IPR049557">
    <property type="entry name" value="Transketolase_CS"/>
</dbReference>
<comment type="catalytic activity">
    <reaction evidence="8 15">
        <text>D-sedoheptulose 7-phosphate + D-glyceraldehyde 3-phosphate = aldehydo-D-ribose 5-phosphate + D-xylulose 5-phosphate</text>
        <dbReference type="Rhea" id="RHEA:10508"/>
        <dbReference type="ChEBI" id="CHEBI:57483"/>
        <dbReference type="ChEBI" id="CHEBI:57737"/>
        <dbReference type="ChEBI" id="CHEBI:58273"/>
        <dbReference type="ChEBI" id="CHEBI:59776"/>
        <dbReference type="EC" id="2.2.1.1"/>
    </reaction>
</comment>
<dbReference type="CDD" id="cd02012">
    <property type="entry name" value="TPP_TK"/>
    <property type="match status" value="1"/>
</dbReference>
<feature type="site" description="Important for catalytic activity" evidence="14">
    <location>
        <position position="37"/>
    </location>
</feature>
<dbReference type="CDD" id="cd07033">
    <property type="entry name" value="TPP_PYR_DXS_TK_like"/>
    <property type="match status" value="1"/>
</dbReference>
<evidence type="ECO:0000256" key="9">
    <source>
        <dbReference type="NCBIfam" id="TIGR00232"/>
    </source>
</evidence>
<dbReference type="SUPFAM" id="SSF52922">
    <property type="entry name" value="TK C-terminal domain-like"/>
    <property type="match status" value="1"/>
</dbReference>
<feature type="domain" description="Transketolase-like pyrimidine-binding" evidence="16">
    <location>
        <begin position="362"/>
        <end position="533"/>
    </location>
</feature>
<dbReference type="PANTHER" id="PTHR43522">
    <property type="entry name" value="TRANSKETOLASE"/>
    <property type="match status" value="1"/>
</dbReference>
<dbReference type="GO" id="GO:0004802">
    <property type="term" value="F:transketolase activity"/>
    <property type="evidence" value="ECO:0007669"/>
    <property type="project" value="UniProtKB-UniRule"/>
</dbReference>
<dbReference type="SUPFAM" id="SSF52518">
    <property type="entry name" value="Thiamin diphosphate-binding fold (THDP-binding)"/>
    <property type="match status" value="2"/>
</dbReference>
<dbReference type="GO" id="GO:0006098">
    <property type="term" value="P:pentose-phosphate shunt"/>
    <property type="evidence" value="ECO:0007669"/>
    <property type="project" value="TreeGrafter"/>
</dbReference>
<dbReference type="InterPro" id="IPR009014">
    <property type="entry name" value="Transketo_C/PFOR_II"/>
</dbReference>
<dbReference type="PANTHER" id="PTHR43522:SF2">
    <property type="entry name" value="TRANSKETOLASE 1-RELATED"/>
    <property type="match status" value="1"/>
</dbReference>
<dbReference type="SMART" id="SM00861">
    <property type="entry name" value="Transket_pyr"/>
    <property type="match status" value="1"/>
</dbReference>
<organism evidence="17 18">
    <name type="scientific">Eiseniibacteriota bacterium</name>
    <dbReference type="NCBI Taxonomy" id="2212470"/>
    <lineage>
        <taxon>Bacteria</taxon>
        <taxon>Candidatus Eiseniibacteriota</taxon>
    </lineage>
</organism>
<protein>
    <recommendedName>
        <fullName evidence="3 9">Transketolase</fullName>
        <ecNumber evidence="3 9">2.2.1.1</ecNumber>
    </recommendedName>
</protein>
<feature type="binding site" evidence="12">
    <location>
        <position position="271"/>
    </location>
    <ligand>
        <name>thiamine diphosphate</name>
        <dbReference type="ChEBI" id="CHEBI:58937"/>
    </ligand>
</feature>
<proteinExistence type="inferred from homology"/>
<evidence type="ECO:0000313" key="17">
    <source>
        <dbReference type="EMBL" id="TMQ50162.1"/>
    </source>
</evidence>
<evidence type="ECO:0000256" key="12">
    <source>
        <dbReference type="PIRSR" id="PIRSR605478-3"/>
    </source>
</evidence>
<keyword evidence="15" id="KW-0106">Calcium</keyword>
<comment type="cofactor">
    <cofactor evidence="13">
        <name>Mg(2+)</name>
        <dbReference type="ChEBI" id="CHEBI:18420"/>
    </cofactor>
    <text evidence="13">Binds 1 Mg(2+) ion per subunit. Can also utilize other divalent metal cations, such as Ca(2+), Mn(2+) and Co(2+).</text>
</comment>
<comment type="caution">
    <text evidence="17">The sequence shown here is derived from an EMBL/GenBank/DDBJ whole genome shotgun (WGS) entry which is preliminary data.</text>
</comment>
<keyword evidence="7 12" id="KW-0786">Thiamine pyrophosphate</keyword>
<evidence type="ECO:0000256" key="6">
    <source>
        <dbReference type="ARBA" id="ARBA00022842"/>
    </source>
</evidence>
<reference evidence="17 18" key="1">
    <citation type="journal article" date="2019" name="Nat. Microbiol.">
        <title>Mediterranean grassland soil C-N compound turnover is dependent on rainfall and depth, and is mediated by genomically divergent microorganisms.</title>
        <authorList>
            <person name="Diamond S."/>
            <person name="Andeer P.F."/>
            <person name="Li Z."/>
            <person name="Crits-Christoph A."/>
            <person name="Burstein D."/>
            <person name="Anantharaman K."/>
            <person name="Lane K.R."/>
            <person name="Thomas B.C."/>
            <person name="Pan C."/>
            <person name="Northen T.R."/>
            <person name="Banfield J.F."/>
        </authorList>
    </citation>
    <scope>NUCLEOTIDE SEQUENCE [LARGE SCALE GENOMIC DNA]</scope>
    <source>
        <strain evidence="17">WS_3</strain>
    </source>
</reference>
<dbReference type="FunFam" id="3.40.50.970:FF:000003">
    <property type="entry name" value="Transketolase"/>
    <property type="match status" value="1"/>
</dbReference>
<feature type="site" description="Important for catalytic activity" evidence="14">
    <location>
        <position position="271"/>
    </location>
</feature>
<feature type="binding site" evidence="11">
    <location>
        <position position="469"/>
    </location>
    <ligand>
        <name>substrate</name>
    </ligand>
</feature>
<dbReference type="AlphaFoldDB" id="A0A538SFM2"/>
<evidence type="ECO:0000256" key="7">
    <source>
        <dbReference type="ARBA" id="ARBA00023052"/>
    </source>
</evidence>
<dbReference type="InterPro" id="IPR029061">
    <property type="entry name" value="THDP-binding"/>
</dbReference>
<feature type="binding site" evidence="12">
    <location>
        <position position="196"/>
    </location>
    <ligand>
        <name>thiamine diphosphate</name>
        <dbReference type="ChEBI" id="CHEBI:58937"/>
    </ligand>
</feature>
<feature type="binding site" evidence="12">
    <location>
        <position position="445"/>
    </location>
    <ligand>
        <name>thiamine diphosphate</name>
        <dbReference type="ChEBI" id="CHEBI:58937"/>
    </ligand>
</feature>
<accession>A0A538SFM2</accession>
<evidence type="ECO:0000259" key="16">
    <source>
        <dbReference type="SMART" id="SM00861"/>
    </source>
</evidence>
<feature type="binding site" evidence="11">
    <location>
        <position position="365"/>
    </location>
    <ligand>
        <name>substrate</name>
    </ligand>
</feature>
<dbReference type="GO" id="GO:0046872">
    <property type="term" value="F:metal ion binding"/>
    <property type="evidence" value="ECO:0007669"/>
    <property type="project" value="UniProtKB-KW"/>
</dbReference>
<evidence type="ECO:0000313" key="18">
    <source>
        <dbReference type="Proteomes" id="UP000320184"/>
    </source>
</evidence>
<feature type="binding site" evidence="13">
    <location>
        <position position="198"/>
    </location>
    <ligand>
        <name>Mg(2+)</name>
        <dbReference type="ChEBI" id="CHEBI:18420"/>
    </ligand>
</feature>
<dbReference type="InterPro" id="IPR005475">
    <property type="entry name" value="Transketolase-like_Pyr-bd"/>
</dbReference>
<dbReference type="InterPro" id="IPR055152">
    <property type="entry name" value="Transketolase-like_C_2"/>
</dbReference>
<comment type="similarity">
    <text evidence="1 15">Belongs to the transketolase family.</text>
</comment>